<evidence type="ECO:0000256" key="4">
    <source>
        <dbReference type="PROSITE-ProRule" id="PRU00335"/>
    </source>
</evidence>
<dbReference type="PANTHER" id="PTHR30055">
    <property type="entry name" value="HTH-TYPE TRANSCRIPTIONAL REGULATOR RUTR"/>
    <property type="match status" value="1"/>
</dbReference>
<evidence type="ECO:0000256" key="3">
    <source>
        <dbReference type="ARBA" id="ARBA00023163"/>
    </source>
</evidence>
<dbReference type="Proteomes" id="UP001140076">
    <property type="component" value="Unassembled WGS sequence"/>
</dbReference>
<organism evidence="6 7">
    <name type="scientific">Streptomonospora mangrovi</name>
    <dbReference type="NCBI Taxonomy" id="2883123"/>
    <lineage>
        <taxon>Bacteria</taxon>
        <taxon>Bacillati</taxon>
        <taxon>Actinomycetota</taxon>
        <taxon>Actinomycetes</taxon>
        <taxon>Streptosporangiales</taxon>
        <taxon>Nocardiopsidaceae</taxon>
        <taxon>Streptomonospora</taxon>
    </lineage>
</organism>
<reference evidence="6" key="1">
    <citation type="submission" date="2021-10" db="EMBL/GenBank/DDBJ databases">
        <title>Streptomonospora sp. nov., isolated from mangrove soil.</title>
        <authorList>
            <person name="Chen X."/>
            <person name="Ge X."/>
            <person name="Liu W."/>
        </authorList>
    </citation>
    <scope>NUCLEOTIDE SEQUENCE</scope>
    <source>
        <strain evidence="6">S1-112</strain>
    </source>
</reference>
<dbReference type="PANTHER" id="PTHR30055:SF234">
    <property type="entry name" value="HTH-TYPE TRANSCRIPTIONAL REGULATOR BETI"/>
    <property type="match status" value="1"/>
</dbReference>
<gene>
    <name evidence="6" type="ORF">LG943_23045</name>
</gene>
<dbReference type="Gene3D" id="1.10.357.10">
    <property type="entry name" value="Tetracycline Repressor, domain 2"/>
    <property type="match status" value="1"/>
</dbReference>
<keyword evidence="1" id="KW-0805">Transcription regulation</keyword>
<comment type="caution">
    <text evidence="6">The sequence shown here is derived from an EMBL/GenBank/DDBJ whole genome shotgun (WGS) entry which is preliminary data.</text>
</comment>
<evidence type="ECO:0000256" key="2">
    <source>
        <dbReference type="ARBA" id="ARBA00023125"/>
    </source>
</evidence>
<dbReference type="Pfam" id="PF00440">
    <property type="entry name" value="TetR_N"/>
    <property type="match status" value="1"/>
</dbReference>
<dbReference type="SUPFAM" id="SSF46689">
    <property type="entry name" value="Homeodomain-like"/>
    <property type="match status" value="1"/>
</dbReference>
<dbReference type="InterPro" id="IPR036271">
    <property type="entry name" value="Tet_transcr_reg_TetR-rel_C_sf"/>
</dbReference>
<keyword evidence="2 4" id="KW-0238">DNA-binding</keyword>
<proteinExistence type="predicted"/>
<dbReference type="SUPFAM" id="SSF48498">
    <property type="entry name" value="Tetracyclin repressor-like, C-terminal domain"/>
    <property type="match status" value="1"/>
</dbReference>
<dbReference type="RefSeq" id="WP_270074421.1">
    <property type="nucleotide sequence ID" value="NZ_JAJAQC010000050.1"/>
</dbReference>
<dbReference type="InterPro" id="IPR009057">
    <property type="entry name" value="Homeodomain-like_sf"/>
</dbReference>
<feature type="DNA-binding region" description="H-T-H motif" evidence="4">
    <location>
        <begin position="32"/>
        <end position="51"/>
    </location>
</feature>
<dbReference type="InterPro" id="IPR050109">
    <property type="entry name" value="HTH-type_TetR-like_transc_reg"/>
</dbReference>
<dbReference type="AlphaFoldDB" id="A0A9X3NNV6"/>
<keyword evidence="7" id="KW-1185">Reference proteome</keyword>
<dbReference type="EMBL" id="JAJAQC010000050">
    <property type="protein sequence ID" value="MDA0567172.1"/>
    <property type="molecule type" value="Genomic_DNA"/>
</dbReference>
<dbReference type="GO" id="GO:0003700">
    <property type="term" value="F:DNA-binding transcription factor activity"/>
    <property type="evidence" value="ECO:0007669"/>
    <property type="project" value="TreeGrafter"/>
</dbReference>
<dbReference type="PRINTS" id="PR00455">
    <property type="entry name" value="HTHTETR"/>
</dbReference>
<dbReference type="InterPro" id="IPR001647">
    <property type="entry name" value="HTH_TetR"/>
</dbReference>
<dbReference type="PROSITE" id="PS50977">
    <property type="entry name" value="HTH_TETR_2"/>
    <property type="match status" value="1"/>
</dbReference>
<name>A0A9X3NNV6_9ACTN</name>
<dbReference type="GO" id="GO:0000976">
    <property type="term" value="F:transcription cis-regulatory region binding"/>
    <property type="evidence" value="ECO:0007669"/>
    <property type="project" value="TreeGrafter"/>
</dbReference>
<evidence type="ECO:0000313" key="6">
    <source>
        <dbReference type="EMBL" id="MDA0567172.1"/>
    </source>
</evidence>
<sequence length="207" mass="21892">MAPKRVDRAARREDVLDAAVRVFARRGFAATRIEDVAAEAGIAKGSVYLYFDSRDALLRAAFARVAARSERLTAAAARPGRPAVQRLADLVRGAVAMLAAEPDLARIMVDLWSTGRARPGTPPGGTAAPALDLAEVYRAYRSVIADLLAEAGRDGDLRPGLGQAEAAVVVAAIEGALVQWLVDPEVPFADLADPITTTCLNGLRPRP</sequence>
<protein>
    <submittedName>
        <fullName evidence="6">TetR/AcrR family transcriptional regulator</fullName>
    </submittedName>
</protein>
<evidence type="ECO:0000256" key="1">
    <source>
        <dbReference type="ARBA" id="ARBA00023015"/>
    </source>
</evidence>
<keyword evidence="3" id="KW-0804">Transcription</keyword>
<accession>A0A9X3NNV6</accession>
<feature type="domain" description="HTH tetR-type" evidence="5">
    <location>
        <begin position="9"/>
        <end position="69"/>
    </location>
</feature>
<evidence type="ECO:0000259" key="5">
    <source>
        <dbReference type="PROSITE" id="PS50977"/>
    </source>
</evidence>
<evidence type="ECO:0000313" key="7">
    <source>
        <dbReference type="Proteomes" id="UP001140076"/>
    </source>
</evidence>